<organism evidence="1 2">
    <name type="scientific">Chryseobacterium populi</name>
    <dbReference type="NCBI Taxonomy" id="1144316"/>
    <lineage>
        <taxon>Bacteria</taxon>
        <taxon>Pseudomonadati</taxon>
        <taxon>Bacteroidota</taxon>
        <taxon>Flavobacteriia</taxon>
        <taxon>Flavobacteriales</taxon>
        <taxon>Weeksellaceae</taxon>
        <taxon>Chryseobacterium group</taxon>
        <taxon>Chryseobacterium</taxon>
    </lineage>
</organism>
<dbReference type="RefSeq" id="WP_007839725.1">
    <property type="nucleotide sequence ID" value="NZ_AKJY01000003.1"/>
</dbReference>
<protein>
    <recommendedName>
        <fullName evidence="3">Transposase</fullName>
    </recommendedName>
</protein>
<dbReference type="SUPFAM" id="SSF48295">
    <property type="entry name" value="TrpR-like"/>
    <property type="match status" value="1"/>
</dbReference>
<reference evidence="1 2" key="1">
    <citation type="journal article" date="2012" name="J. Bacteriol.">
        <title>Twenty-one genome sequences from Pseudomonas species and 19 genome sequences from diverse bacteria isolated from the rhizosphere and endosphere of Populus deltoides.</title>
        <authorList>
            <person name="Brown S.D."/>
            <person name="Utturkar S.M."/>
            <person name="Klingeman D.M."/>
            <person name="Johnson C.M."/>
            <person name="Martin S.L."/>
            <person name="Land M.L."/>
            <person name="Lu T.Y."/>
            <person name="Schadt C.W."/>
            <person name="Doktycz M.J."/>
            <person name="Pelletier D.A."/>
        </authorList>
    </citation>
    <scope>NUCLEOTIDE SEQUENCE [LARGE SCALE GENOMIC DNA]</scope>
    <source>
        <strain evidence="1 2">CF314</strain>
    </source>
</reference>
<evidence type="ECO:0008006" key="3">
    <source>
        <dbReference type="Google" id="ProtNLM"/>
    </source>
</evidence>
<evidence type="ECO:0000313" key="2">
    <source>
        <dbReference type="Proteomes" id="UP000007509"/>
    </source>
</evidence>
<dbReference type="AlphaFoldDB" id="J3CPC6"/>
<dbReference type="PATRIC" id="fig|1144316.3.peg.215"/>
<accession>J3CPC6</accession>
<dbReference type="Proteomes" id="UP000007509">
    <property type="component" value="Unassembled WGS sequence"/>
</dbReference>
<gene>
    <name evidence="1" type="ORF">PMI13_00215</name>
</gene>
<keyword evidence="2" id="KW-1185">Reference proteome</keyword>
<proteinExistence type="predicted"/>
<dbReference type="EMBL" id="AKJY01000003">
    <property type="protein sequence ID" value="EJL75819.1"/>
    <property type="molecule type" value="Genomic_DNA"/>
</dbReference>
<dbReference type="GO" id="GO:0043565">
    <property type="term" value="F:sequence-specific DNA binding"/>
    <property type="evidence" value="ECO:0007669"/>
    <property type="project" value="InterPro"/>
</dbReference>
<evidence type="ECO:0000313" key="1">
    <source>
        <dbReference type="EMBL" id="EJL75819.1"/>
    </source>
</evidence>
<name>J3CPC6_9FLAO</name>
<comment type="caution">
    <text evidence="1">The sequence shown here is derived from an EMBL/GenBank/DDBJ whole genome shotgun (WGS) entry which is preliminary data.</text>
</comment>
<dbReference type="OrthoDB" id="1260127at2"/>
<dbReference type="InterPro" id="IPR010921">
    <property type="entry name" value="Trp_repressor/repl_initiator"/>
</dbReference>
<sequence>MKTTPDYKRIYTDLINEKYPEKKEEYLSMLPKENFSVLEVISFNQMLFSGCDQKAHDFNQKHRFYSKQAILEILDYQKKHKYNNMQLARHFNLSRNTVTRWKKLFLI</sequence>